<sequence length="134" mass="14885">MKAEELTELIKGSINEATKNLTEENKKFIKDMEKQLDEMSKAAVVIKPPGAEKLDPKGGFFNFADYAQAVFKDEVFRGQSAKQDKRLMAYQEKAAGEGLEEGTDSEGGYGLNAHLKLDHMLETPKVLMTTKVTL</sequence>
<dbReference type="EMBL" id="LAZR01042550">
    <property type="protein sequence ID" value="KKL09270.1"/>
    <property type="molecule type" value="Genomic_DNA"/>
</dbReference>
<proteinExistence type="predicted"/>
<comment type="caution">
    <text evidence="1">The sequence shown here is derived from an EMBL/GenBank/DDBJ whole genome shotgun (WGS) entry which is preliminary data.</text>
</comment>
<dbReference type="AlphaFoldDB" id="A0A0F9AIQ9"/>
<reference evidence="1" key="1">
    <citation type="journal article" date="2015" name="Nature">
        <title>Complex archaea that bridge the gap between prokaryotes and eukaryotes.</title>
        <authorList>
            <person name="Spang A."/>
            <person name="Saw J.H."/>
            <person name="Jorgensen S.L."/>
            <person name="Zaremba-Niedzwiedzka K."/>
            <person name="Martijn J."/>
            <person name="Lind A.E."/>
            <person name="van Eijk R."/>
            <person name="Schleper C."/>
            <person name="Guy L."/>
            <person name="Ettema T.J."/>
        </authorList>
    </citation>
    <scope>NUCLEOTIDE SEQUENCE</scope>
</reference>
<evidence type="ECO:0000313" key="1">
    <source>
        <dbReference type="EMBL" id="KKL09270.1"/>
    </source>
</evidence>
<protein>
    <submittedName>
        <fullName evidence="1">Uncharacterized protein</fullName>
    </submittedName>
</protein>
<organism evidence="1">
    <name type="scientific">marine sediment metagenome</name>
    <dbReference type="NCBI Taxonomy" id="412755"/>
    <lineage>
        <taxon>unclassified sequences</taxon>
        <taxon>metagenomes</taxon>
        <taxon>ecological metagenomes</taxon>
    </lineage>
</organism>
<accession>A0A0F9AIQ9</accession>
<gene>
    <name evidence="1" type="ORF">LCGC14_2567540</name>
</gene>
<name>A0A0F9AIQ9_9ZZZZ</name>